<sequence>MGDIDKDAIRARAEEVEPKAGLVDEDFYRWATQAADDRDALLDRLAVAEERARELEATVQRVGAERDEARSLIGDLYDESECWYDHHGYCQAHGWTDTSLCPHRRAAIVLGLRGSDV</sequence>
<evidence type="ECO:0000313" key="2">
    <source>
        <dbReference type="EMBL" id="MCP2162679.1"/>
    </source>
</evidence>
<reference evidence="2 3" key="1">
    <citation type="submission" date="2022-06" db="EMBL/GenBank/DDBJ databases">
        <title>Genomic Encyclopedia of Archaeal and Bacterial Type Strains, Phase II (KMG-II): from individual species to whole genera.</title>
        <authorList>
            <person name="Goeker M."/>
        </authorList>
    </citation>
    <scope>NUCLEOTIDE SEQUENCE [LARGE SCALE GENOMIC DNA]</scope>
    <source>
        <strain evidence="2 3">DSM 45037</strain>
    </source>
</reference>
<evidence type="ECO:0000256" key="1">
    <source>
        <dbReference type="SAM" id="Coils"/>
    </source>
</evidence>
<organism evidence="2 3">
    <name type="scientific">Williamsia serinedens</name>
    <dbReference type="NCBI Taxonomy" id="391736"/>
    <lineage>
        <taxon>Bacteria</taxon>
        <taxon>Bacillati</taxon>
        <taxon>Actinomycetota</taxon>
        <taxon>Actinomycetes</taxon>
        <taxon>Mycobacteriales</taxon>
        <taxon>Nocardiaceae</taxon>
        <taxon>Williamsia</taxon>
    </lineage>
</organism>
<evidence type="ECO:0000313" key="3">
    <source>
        <dbReference type="Proteomes" id="UP001205740"/>
    </source>
</evidence>
<comment type="caution">
    <text evidence="2">The sequence shown here is derived from an EMBL/GenBank/DDBJ whole genome shotgun (WGS) entry which is preliminary data.</text>
</comment>
<keyword evidence="3" id="KW-1185">Reference proteome</keyword>
<feature type="coiled-coil region" evidence="1">
    <location>
        <begin position="31"/>
        <end position="72"/>
    </location>
</feature>
<name>A0ABT1H612_9NOCA</name>
<keyword evidence="1" id="KW-0175">Coiled coil</keyword>
<dbReference type="RefSeq" id="WP_253656239.1">
    <property type="nucleotide sequence ID" value="NZ_JAMTCG010000007.1"/>
</dbReference>
<gene>
    <name evidence="2" type="ORF">LX12_003887</name>
</gene>
<proteinExistence type="predicted"/>
<protein>
    <submittedName>
        <fullName evidence="2">Uncharacterized protein</fullName>
    </submittedName>
</protein>
<dbReference type="EMBL" id="JAMTCG010000007">
    <property type="protein sequence ID" value="MCP2162679.1"/>
    <property type="molecule type" value="Genomic_DNA"/>
</dbReference>
<accession>A0ABT1H612</accession>
<dbReference type="Proteomes" id="UP001205740">
    <property type="component" value="Unassembled WGS sequence"/>
</dbReference>